<gene>
    <name evidence="11" type="primary">aroE</name>
    <name evidence="10" type="synonym">aroK</name>
    <name evidence="13" type="ORF">AXX12_17605</name>
</gene>
<dbReference type="PROSITE" id="PS01128">
    <property type="entry name" value="SHIKIMATE_KINASE"/>
    <property type="match status" value="1"/>
</dbReference>
<keyword evidence="10" id="KW-0479">Metal-binding</keyword>
<comment type="subcellular location">
    <subcellularLocation>
        <location evidence="10">Cytoplasm</location>
    </subcellularLocation>
</comment>
<dbReference type="GO" id="GO:0008652">
    <property type="term" value="P:amino acid biosynthetic process"/>
    <property type="evidence" value="ECO:0007669"/>
    <property type="project" value="UniProtKB-KW"/>
</dbReference>
<feature type="binding site" evidence="11">
    <location>
        <position position="229"/>
    </location>
    <ligand>
        <name>NADP(+)</name>
        <dbReference type="ChEBI" id="CHEBI:58349"/>
    </ligand>
</feature>
<dbReference type="GO" id="GO:0009073">
    <property type="term" value="P:aromatic amino acid family biosynthetic process"/>
    <property type="evidence" value="ECO:0007669"/>
    <property type="project" value="UniProtKB-KW"/>
</dbReference>
<dbReference type="InterPro" id="IPR023000">
    <property type="entry name" value="Shikimate_kinase_CS"/>
</dbReference>
<dbReference type="GO" id="GO:0005524">
    <property type="term" value="F:ATP binding"/>
    <property type="evidence" value="ECO:0007669"/>
    <property type="project" value="UniProtKB-UniRule"/>
</dbReference>
<keyword evidence="10" id="KW-0460">Magnesium</keyword>
<dbReference type="GO" id="GO:0005829">
    <property type="term" value="C:cytosol"/>
    <property type="evidence" value="ECO:0007669"/>
    <property type="project" value="TreeGrafter"/>
</dbReference>
<dbReference type="GO" id="GO:0004764">
    <property type="term" value="F:shikimate 3-dehydrogenase (NADP+) activity"/>
    <property type="evidence" value="ECO:0007669"/>
    <property type="project" value="UniProtKB-UniRule"/>
</dbReference>
<keyword evidence="11" id="KW-0560">Oxidoreductase</keyword>
<name>A0A154BVI5_ANASB</name>
<dbReference type="PANTHER" id="PTHR21089:SF1">
    <property type="entry name" value="BIFUNCTIONAL 3-DEHYDROQUINATE DEHYDRATASE_SHIKIMATE DEHYDROGENASE, CHLOROPLASTIC"/>
    <property type="match status" value="1"/>
</dbReference>
<evidence type="ECO:0000313" key="14">
    <source>
        <dbReference type="Proteomes" id="UP000076268"/>
    </source>
</evidence>
<keyword evidence="8 10" id="KW-0057">Aromatic amino acid biosynthesis</keyword>
<dbReference type="CDD" id="cd01065">
    <property type="entry name" value="NAD_bind_Shikimate_DH"/>
    <property type="match status" value="1"/>
</dbReference>
<dbReference type="AlphaFoldDB" id="A0A154BVI5"/>
<proteinExistence type="inferred from homology"/>
<dbReference type="PANTHER" id="PTHR21089">
    <property type="entry name" value="SHIKIMATE DEHYDROGENASE"/>
    <property type="match status" value="1"/>
</dbReference>
<dbReference type="PRINTS" id="PR01100">
    <property type="entry name" value="SHIKIMTKNASE"/>
</dbReference>
<evidence type="ECO:0000313" key="13">
    <source>
        <dbReference type="EMBL" id="KYZ77875.1"/>
    </source>
</evidence>
<keyword evidence="14" id="KW-1185">Reference proteome</keyword>
<evidence type="ECO:0000256" key="8">
    <source>
        <dbReference type="ARBA" id="ARBA00023141"/>
    </source>
</evidence>
<keyword evidence="4 10" id="KW-0808">Transferase</keyword>
<dbReference type="HAMAP" id="MF_00109">
    <property type="entry name" value="Shikimate_kinase"/>
    <property type="match status" value="1"/>
</dbReference>
<dbReference type="Gene3D" id="3.40.50.300">
    <property type="entry name" value="P-loop containing nucleotide triphosphate hydrolases"/>
    <property type="match status" value="1"/>
</dbReference>
<feature type="binding site" evidence="10">
    <location>
        <position position="346"/>
    </location>
    <ligand>
        <name>substrate</name>
    </ligand>
</feature>
<comment type="subunit">
    <text evidence="10">Monomer.</text>
</comment>
<dbReference type="InterPro" id="IPR031322">
    <property type="entry name" value="Shikimate/glucono_kinase"/>
</dbReference>
<feature type="binding site" evidence="10">
    <location>
        <begin position="278"/>
        <end position="283"/>
    </location>
    <ligand>
        <name>ATP</name>
        <dbReference type="ChEBI" id="CHEBI:30616"/>
    </ligand>
</feature>
<feature type="binding site" evidence="11">
    <location>
        <position position="86"/>
    </location>
    <ligand>
        <name>shikimate</name>
        <dbReference type="ChEBI" id="CHEBI:36208"/>
    </ligand>
</feature>
<keyword evidence="5 10" id="KW-0547">Nucleotide-binding</keyword>
<dbReference type="GO" id="GO:0004765">
    <property type="term" value="F:shikimate kinase activity"/>
    <property type="evidence" value="ECO:0007669"/>
    <property type="project" value="UniProtKB-UniRule"/>
</dbReference>
<dbReference type="EMBL" id="LSGP01000006">
    <property type="protein sequence ID" value="KYZ77875.1"/>
    <property type="molecule type" value="Genomic_DNA"/>
</dbReference>
<keyword evidence="11" id="KW-0521">NADP</keyword>
<accession>A0A154BVI5</accession>
<comment type="caution">
    <text evidence="13">The sequence shown here is derived from an EMBL/GenBank/DDBJ whole genome shotgun (WGS) entry which is preliminary data.</text>
</comment>
<feature type="binding site" evidence="10">
    <location>
        <position position="282"/>
    </location>
    <ligand>
        <name>Mg(2+)</name>
        <dbReference type="ChEBI" id="CHEBI:18420"/>
    </ligand>
</feature>
<dbReference type="InterPro" id="IPR036291">
    <property type="entry name" value="NAD(P)-bd_dom_sf"/>
</dbReference>
<feature type="binding site" evidence="10">
    <location>
        <position position="382"/>
    </location>
    <ligand>
        <name>ATP</name>
        <dbReference type="ChEBI" id="CHEBI:30616"/>
    </ligand>
</feature>
<reference evidence="13 14" key="1">
    <citation type="submission" date="2016-02" db="EMBL/GenBank/DDBJ databases">
        <title>Anaerosporomusa subterraneum gen. nov., sp. nov., a spore-forming obligate anaerobe isolated from saprolite.</title>
        <authorList>
            <person name="Choi J.K."/>
            <person name="Shah M."/>
            <person name="Yee N."/>
        </authorList>
    </citation>
    <scope>NUCLEOTIDE SEQUENCE [LARGE SCALE GENOMIC DNA]</scope>
    <source>
        <strain evidence="13 14">RU4</strain>
    </source>
</reference>
<feature type="domain" description="Shikimate dehydrogenase substrate binding N-terminal" evidence="12">
    <location>
        <begin position="6"/>
        <end position="88"/>
    </location>
</feature>
<evidence type="ECO:0000256" key="6">
    <source>
        <dbReference type="ARBA" id="ARBA00022777"/>
    </source>
</evidence>
<organism evidence="13 14">
    <name type="scientific">Anaerosporomusa subterranea</name>
    <dbReference type="NCBI Taxonomy" id="1794912"/>
    <lineage>
        <taxon>Bacteria</taxon>
        <taxon>Bacillati</taxon>
        <taxon>Bacillota</taxon>
        <taxon>Negativicutes</taxon>
        <taxon>Acetonemataceae</taxon>
        <taxon>Anaerosporomusa</taxon>
    </lineage>
</organism>
<feature type="binding site" evidence="11">
    <location>
        <begin position="14"/>
        <end position="16"/>
    </location>
    <ligand>
        <name>shikimate</name>
        <dbReference type="ChEBI" id="CHEBI:36208"/>
    </ligand>
</feature>
<comment type="function">
    <text evidence="10">Catalyzes the specific phosphorylation of the 3-hydroxyl group of shikimic acid using ATP as a cosubstrate.</text>
</comment>
<dbReference type="InterPro" id="IPR000623">
    <property type="entry name" value="Shikimate_kinase/TSH1"/>
</dbReference>
<feature type="active site" description="Proton acceptor" evidence="11">
    <location>
        <position position="65"/>
    </location>
</feature>
<feature type="binding site" evidence="10">
    <location>
        <position position="300"/>
    </location>
    <ligand>
        <name>substrate</name>
    </ligand>
</feature>
<feature type="binding site" evidence="11">
    <location>
        <position position="77"/>
    </location>
    <ligand>
        <name>NADP(+)</name>
        <dbReference type="ChEBI" id="CHEBI:58349"/>
    </ligand>
</feature>
<dbReference type="STRING" id="1794912.AXX12_17605"/>
<comment type="similarity">
    <text evidence="11">Belongs to the shikimate dehydrogenase family.</text>
</comment>
<protein>
    <recommendedName>
        <fullName evidence="10 11">Multifunctional fusion protein</fullName>
    </recommendedName>
    <domain>
        <recommendedName>
            <fullName evidence="10">Shikimate kinase</fullName>
            <shortName evidence="10">SK</shortName>
            <ecNumber evidence="10">2.7.1.71</ecNumber>
        </recommendedName>
    </domain>
    <domain>
        <recommendedName>
            <fullName evidence="11">Shikimate dehydrogenase (NADP(+))</fullName>
            <shortName evidence="11">SDH</shortName>
            <ecNumber evidence="11">1.1.1.25</ecNumber>
        </recommendedName>
    </domain>
</protein>
<dbReference type="GO" id="GO:0009423">
    <property type="term" value="P:chorismate biosynthetic process"/>
    <property type="evidence" value="ECO:0007669"/>
    <property type="project" value="UniProtKB-UniRule"/>
</dbReference>
<comment type="pathway">
    <text evidence="1 10">Metabolic intermediate biosynthesis; chorismate biosynthesis; chorismate from D-erythrose 4-phosphate and phosphoenolpyruvate: step 5/7.</text>
</comment>
<dbReference type="Gene3D" id="3.40.50.10860">
    <property type="entry name" value="Leucine Dehydrogenase, chain A, domain 1"/>
    <property type="match status" value="1"/>
</dbReference>
<dbReference type="EC" id="2.7.1.71" evidence="10"/>
<dbReference type="UniPathway" id="UPA00053">
    <property type="reaction ID" value="UER00087"/>
</dbReference>
<dbReference type="Proteomes" id="UP000076268">
    <property type="component" value="Unassembled WGS sequence"/>
</dbReference>
<dbReference type="InterPro" id="IPR022893">
    <property type="entry name" value="Shikimate_DH_fam"/>
</dbReference>
<evidence type="ECO:0000259" key="12">
    <source>
        <dbReference type="Pfam" id="PF08501"/>
    </source>
</evidence>
<comment type="cofactor">
    <cofactor evidence="10">
        <name>Mg(2+)</name>
        <dbReference type="ChEBI" id="CHEBI:18420"/>
    </cofactor>
    <text evidence="10">Binds 1 Mg(2+) ion per subunit.</text>
</comment>
<feature type="binding site" evidence="11">
    <location>
        <position position="206"/>
    </location>
    <ligand>
        <name>NADP(+)</name>
        <dbReference type="ChEBI" id="CHEBI:58349"/>
    </ligand>
</feature>
<dbReference type="Pfam" id="PF08501">
    <property type="entry name" value="Shikimate_dh_N"/>
    <property type="match status" value="1"/>
</dbReference>
<feature type="binding site" evidence="11">
    <location>
        <position position="236"/>
    </location>
    <ligand>
        <name>shikimate</name>
        <dbReference type="ChEBI" id="CHEBI:36208"/>
    </ligand>
</feature>
<dbReference type="GO" id="GO:0019632">
    <property type="term" value="P:shikimate metabolic process"/>
    <property type="evidence" value="ECO:0007669"/>
    <property type="project" value="TreeGrafter"/>
</dbReference>
<evidence type="ECO:0000256" key="2">
    <source>
        <dbReference type="ARBA" id="ARBA00004871"/>
    </source>
</evidence>
<comment type="function">
    <text evidence="11">Involved in the biosynthesis of the chorismate, which leads to the biosynthesis of aromatic amino acids. Catalyzes the reversible NADPH linked reduction of 3-dehydroshikimate (DHSA) to yield shikimate (SA).</text>
</comment>
<dbReference type="HAMAP" id="MF_00222">
    <property type="entry name" value="Shikimate_DH_AroE"/>
    <property type="match status" value="1"/>
</dbReference>
<evidence type="ECO:0000256" key="5">
    <source>
        <dbReference type="ARBA" id="ARBA00022741"/>
    </source>
</evidence>
<dbReference type="InterPro" id="IPR046346">
    <property type="entry name" value="Aminoacid_DH-like_N_sf"/>
</dbReference>
<evidence type="ECO:0000256" key="3">
    <source>
        <dbReference type="ARBA" id="ARBA00022605"/>
    </source>
</evidence>
<keyword evidence="3 10" id="KW-0028">Amino-acid biosynthesis</keyword>
<evidence type="ECO:0000256" key="7">
    <source>
        <dbReference type="ARBA" id="ARBA00022840"/>
    </source>
</evidence>
<keyword evidence="10" id="KW-0963">Cytoplasm</keyword>
<keyword evidence="7 10" id="KW-0067">ATP-binding</keyword>
<comment type="caution">
    <text evidence="10">Lacks conserved residue(s) required for the propagation of feature annotation.</text>
</comment>
<feature type="binding site" evidence="11">
    <location>
        <position position="208"/>
    </location>
    <ligand>
        <name>shikimate</name>
        <dbReference type="ChEBI" id="CHEBI:36208"/>
    </ligand>
</feature>
<feature type="binding site" evidence="10">
    <location>
        <position position="399"/>
    </location>
    <ligand>
        <name>substrate</name>
    </ligand>
</feature>
<comment type="pathway">
    <text evidence="2 11">Metabolic intermediate biosynthesis; chorismate biosynthesis; chorismate from D-erythrose 4-phosphate and phosphoenolpyruvate: step 4/7.</text>
</comment>
<keyword evidence="6 10" id="KW-0418">Kinase</keyword>
<dbReference type="EC" id="1.1.1.25" evidence="11"/>
<evidence type="ECO:0000256" key="11">
    <source>
        <dbReference type="HAMAP-Rule" id="MF_00222"/>
    </source>
</evidence>
<feature type="binding site" evidence="10">
    <location>
        <position position="324"/>
    </location>
    <ligand>
        <name>substrate</name>
    </ligand>
</feature>
<comment type="catalytic activity">
    <reaction evidence="11">
        <text>shikimate + NADP(+) = 3-dehydroshikimate + NADPH + H(+)</text>
        <dbReference type="Rhea" id="RHEA:17737"/>
        <dbReference type="ChEBI" id="CHEBI:15378"/>
        <dbReference type="ChEBI" id="CHEBI:16630"/>
        <dbReference type="ChEBI" id="CHEBI:36208"/>
        <dbReference type="ChEBI" id="CHEBI:57783"/>
        <dbReference type="ChEBI" id="CHEBI:58349"/>
        <dbReference type="EC" id="1.1.1.25"/>
    </reaction>
</comment>
<sequence length="433" mass="47969">MRFYGLLGETLSHSISPEIHGFLFRQLNIEASYSLFPVPPDKLADALYGLILLGSGGVNVTIPYKMKIIPLLDELTDEARALGAVNTVLFRNGRTIGYNTDYAGFGLMLKQHGIEAAGKTAVILGTGGAARTAACWLSDHGAANVKLVSRRPAGAGRFDVLSYNDLTNLTHTDILVNATPVGMYPHIHETPLAKALLTRFGVIIDLIYNPLETRLMREGREQGIYAVNGLTMLAAQAVAAEEIWQGRSIAEELLEPVCEFLSDLPEHTHNLVFIGMPGSGKSTFGRLAADRLGWEFCDTDPYIEQRAGRSISEIFRLEGEEAFRRLETEAIREFSRRRRVVIATGGGAVTRPENMALLEATGRLIYLDRPIEIIATSNLTGRPLLNGDKGKLYSLYEARKPLYERYAHCQVLNKYSLERVLDSIFEDLKRRSN</sequence>
<evidence type="ECO:0000256" key="4">
    <source>
        <dbReference type="ARBA" id="ARBA00022679"/>
    </source>
</evidence>
<evidence type="ECO:0000256" key="10">
    <source>
        <dbReference type="HAMAP-Rule" id="MF_00109"/>
    </source>
</evidence>
<dbReference type="SUPFAM" id="SSF51735">
    <property type="entry name" value="NAD(P)-binding Rossmann-fold domains"/>
    <property type="match status" value="1"/>
</dbReference>
<dbReference type="SUPFAM" id="SSF52540">
    <property type="entry name" value="P-loop containing nucleoside triphosphate hydrolases"/>
    <property type="match status" value="1"/>
</dbReference>
<dbReference type="InterPro" id="IPR013708">
    <property type="entry name" value="Shikimate_DH-bd_N"/>
</dbReference>
<dbReference type="CDD" id="cd00464">
    <property type="entry name" value="SK"/>
    <property type="match status" value="1"/>
</dbReference>
<feature type="binding site" evidence="11">
    <location>
        <position position="61"/>
    </location>
    <ligand>
        <name>shikimate</name>
        <dbReference type="ChEBI" id="CHEBI:36208"/>
    </ligand>
</feature>
<feature type="binding site" evidence="11">
    <location>
        <position position="101"/>
    </location>
    <ligand>
        <name>shikimate</name>
        <dbReference type="ChEBI" id="CHEBI:36208"/>
    </ligand>
</feature>
<dbReference type="SUPFAM" id="SSF53223">
    <property type="entry name" value="Aminoacid dehydrogenase-like, N-terminal domain"/>
    <property type="match status" value="1"/>
</dbReference>
<comment type="catalytic activity">
    <reaction evidence="9 10">
        <text>shikimate + ATP = 3-phosphoshikimate + ADP + H(+)</text>
        <dbReference type="Rhea" id="RHEA:13121"/>
        <dbReference type="ChEBI" id="CHEBI:15378"/>
        <dbReference type="ChEBI" id="CHEBI:30616"/>
        <dbReference type="ChEBI" id="CHEBI:36208"/>
        <dbReference type="ChEBI" id="CHEBI:145989"/>
        <dbReference type="ChEBI" id="CHEBI:456216"/>
        <dbReference type="EC" id="2.7.1.71"/>
    </reaction>
</comment>
<dbReference type="GO" id="GO:0050661">
    <property type="term" value="F:NADP binding"/>
    <property type="evidence" value="ECO:0007669"/>
    <property type="project" value="TreeGrafter"/>
</dbReference>
<evidence type="ECO:0000256" key="9">
    <source>
        <dbReference type="ARBA" id="ARBA00048567"/>
    </source>
</evidence>
<comment type="similarity">
    <text evidence="10">Belongs to the shikimate kinase family.</text>
</comment>
<dbReference type="GO" id="GO:0000287">
    <property type="term" value="F:magnesium ion binding"/>
    <property type="evidence" value="ECO:0007669"/>
    <property type="project" value="UniProtKB-UniRule"/>
</dbReference>
<dbReference type="Pfam" id="PF01202">
    <property type="entry name" value="SKI"/>
    <property type="match status" value="1"/>
</dbReference>
<comment type="subunit">
    <text evidence="11">Homodimer.</text>
</comment>
<dbReference type="Gene3D" id="3.40.50.720">
    <property type="entry name" value="NAD(P)-binding Rossmann-like Domain"/>
    <property type="match status" value="1"/>
</dbReference>
<evidence type="ECO:0000256" key="1">
    <source>
        <dbReference type="ARBA" id="ARBA00004842"/>
    </source>
</evidence>
<dbReference type="InterPro" id="IPR027417">
    <property type="entry name" value="P-loop_NTPase"/>
</dbReference>